<dbReference type="AlphaFoldDB" id="A0A6D2LMA1"/>
<proteinExistence type="predicted"/>
<name>A0A6D2LMA1_9BRAS</name>
<sequence>MELLTDFTYDPRLDWSNAQTFNIQRALLWSIPSGYTSPPITVATPILASIGSGFMGWACTRPSLDQESSSCVFVTFHSSTSLFFLTSVHISFVACLLE</sequence>
<protein>
    <submittedName>
        <fullName evidence="1">Uncharacterized protein</fullName>
    </submittedName>
</protein>
<reference evidence="1" key="1">
    <citation type="submission" date="2020-01" db="EMBL/GenBank/DDBJ databases">
        <authorList>
            <person name="Mishra B."/>
        </authorList>
    </citation>
    <scope>NUCLEOTIDE SEQUENCE [LARGE SCALE GENOMIC DNA]</scope>
</reference>
<evidence type="ECO:0000313" key="1">
    <source>
        <dbReference type="EMBL" id="CAA7061165.1"/>
    </source>
</evidence>
<organism evidence="1 2">
    <name type="scientific">Microthlaspi erraticum</name>
    <dbReference type="NCBI Taxonomy" id="1685480"/>
    <lineage>
        <taxon>Eukaryota</taxon>
        <taxon>Viridiplantae</taxon>
        <taxon>Streptophyta</taxon>
        <taxon>Embryophyta</taxon>
        <taxon>Tracheophyta</taxon>
        <taxon>Spermatophyta</taxon>
        <taxon>Magnoliopsida</taxon>
        <taxon>eudicotyledons</taxon>
        <taxon>Gunneridae</taxon>
        <taxon>Pentapetalae</taxon>
        <taxon>rosids</taxon>
        <taxon>malvids</taxon>
        <taxon>Brassicales</taxon>
        <taxon>Brassicaceae</taxon>
        <taxon>Coluteocarpeae</taxon>
        <taxon>Microthlaspi</taxon>
    </lineage>
</organism>
<keyword evidence="2" id="KW-1185">Reference proteome</keyword>
<comment type="caution">
    <text evidence="1">The sequence shown here is derived from an EMBL/GenBank/DDBJ whole genome shotgun (WGS) entry which is preliminary data.</text>
</comment>
<dbReference type="Proteomes" id="UP000467841">
    <property type="component" value="Unassembled WGS sequence"/>
</dbReference>
<gene>
    <name evidence="1" type="ORF">MERR_LOCUS48401</name>
</gene>
<dbReference type="EMBL" id="CACVBM020001851">
    <property type="protein sequence ID" value="CAA7061165.1"/>
    <property type="molecule type" value="Genomic_DNA"/>
</dbReference>
<accession>A0A6D2LMA1</accession>
<evidence type="ECO:0000313" key="2">
    <source>
        <dbReference type="Proteomes" id="UP000467841"/>
    </source>
</evidence>